<feature type="compositionally biased region" description="Basic and acidic residues" evidence="1">
    <location>
        <begin position="26"/>
        <end position="44"/>
    </location>
</feature>
<reference evidence="2 3" key="1">
    <citation type="journal article" date="2009" name="Stand. Genomic Sci.">
        <title>Complete genome sequence of Actinosynnema mirum type strain (101).</title>
        <authorList>
            <person name="Land M."/>
            <person name="Lapidus A."/>
            <person name="Mayilraj S."/>
            <person name="Chen F."/>
            <person name="Copeland A."/>
            <person name="Del Rio T.G."/>
            <person name="Nolan M."/>
            <person name="Lucas S."/>
            <person name="Tice H."/>
            <person name="Cheng J.F."/>
            <person name="Chertkov O."/>
            <person name="Bruce D."/>
            <person name="Goodwin L."/>
            <person name="Pitluck S."/>
            <person name="Rohde M."/>
            <person name="Goker M."/>
            <person name="Pati A."/>
            <person name="Ivanova N."/>
            <person name="Mavromatis K."/>
            <person name="Chen A."/>
            <person name="Palaniappan K."/>
            <person name="Hauser L."/>
            <person name="Chang Y.J."/>
            <person name="Jeffries C.C."/>
            <person name="Brettin T."/>
            <person name="Detter J.C."/>
            <person name="Han C."/>
            <person name="Chain P."/>
            <person name="Tindall B.J."/>
            <person name="Bristow J."/>
            <person name="Eisen J.A."/>
            <person name="Markowitz V."/>
            <person name="Hugenholtz P."/>
            <person name="Kyrpides N.C."/>
            <person name="Klenk H.P."/>
        </authorList>
    </citation>
    <scope>NUCLEOTIDE SEQUENCE [LARGE SCALE GENOMIC DNA]</scope>
    <source>
        <strain evidence="3">ATCC 29888 / DSM 43827 / JCM 3225 / NBRC 14064 / NCIMB 13271 / NRRL B-12336 / IMRU 3971 / 101</strain>
    </source>
</reference>
<feature type="region of interest" description="Disordered" evidence="1">
    <location>
        <begin position="1"/>
        <end position="44"/>
    </location>
</feature>
<dbReference type="RefSeq" id="WP_015804268.1">
    <property type="nucleotide sequence ID" value="NC_013093.1"/>
</dbReference>
<protein>
    <submittedName>
        <fullName evidence="2">Uncharacterized protein</fullName>
    </submittedName>
</protein>
<evidence type="ECO:0000256" key="1">
    <source>
        <dbReference type="SAM" id="MobiDB-lite"/>
    </source>
</evidence>
<dbReference type="KEGG" id="ami:Amir_5565"/>
<dbReference type="eggNOG" id="ENOG5030PBV">
    <property type="taxonomic scope" value="Bacteria"/>
</dbReference>
<dbReference type="Proteomes" id="UP000002213">
    <property type="component" value="Chromosome"/>
</dbReference>
<dbReference type="HOGENOM" id="CLU_2406723_0_0_11"/>
<name>C6WB92_ACTMD</name>
<evidence type="ECO:0000313" key="2">
    <source>
        <dbReference type="EMBL" id="ACU39383.1"/>
    </source>
</evidence>
<dbReference type="EMBL" id="CP001630">
    <property type="protein sequence ID" value="ACU39383.1"/>
    <property type="molecule type" value="Genomic_DNA"/>
</dbReference>
<keyword evidence="3" id="KW-1185">Reference proteome</keyword>
<feature type="region of interest" description="Disordered" evidence="1">
    <location>
        <begin position="69"/>
        <end position="92"/>
    </location>
</feature>
<gene>
    <name evidence="2" type="ordered locus">Amir_5565</name>
</gene>
<dbReference type="OrthoDB" id="3638343at2"/>
<proteinExistence type="predicted"/>
<dbReference type="AlphaFoldDB" id="C6WB92"/>
<sequence>MSAAPIPLGRYRAARNAEEELPMPDRYGDQDEPEPHACNEGWLDRDADHPRPCLVCKPHLAPGARRARFAAETTPHGHPVDWTGRRARRRQQ</sequence>
<organism evidence="2 3">
    <name type="scientific">Actinosynnema mirum (strain ATCC 29888 / DSM 43827 / JCM 3225 / NBRC 14064 / NCIMB 13271 / NRRL B-12336 / IMRU 3971 / 101)</name>
    <dbReference type="NCBI Taxonomy" id="446462"/>
    <lineage>
        <taxon>Bacteria</taxon>
        <taxon>Bacillati</taxon>
        <taxon>Actinomycetota</taxon>
        <taxon>Actinomycetes</taxon>
        <taxon>Pseudonocardiales</taxon>
        <taxon>Pseudonocardiaceae</taxon>
        <taxon>Actinosynnema</taxon>
    </lineage>
</organism>
<accession>C6WB92</accession>
<dbReference type="STRING" id="446462.Amir_5565"/>
<evidence type="ECO:0000313" key="3">
    <source>
        <dbReference type="Proteomes" id="UP000002213"/>
    </source>
</evidence>